<dbReference type="Pfam" id="PF00378">
    <property type="entry name" value="ECH_1"/>
    <property type="match status" value="1"/>
</dbReference>
<dbReference type="PANTHER" id="PTHR11941">
    <property type="entry name" value="ENOYL-COA HYDRATASE-RELATED"/>
    <property type="match status" value="1"/>
</dbReference>
<dbReference type="InterPro" id="IPR001753">
    <property type="entry name" value="Enoyl-CoA_hydra/iso"/>
</dbReference>
<evidence type="ECO:0000313" key="4">
    <source>
        <dbReference type="EMBL" id="QXQ13618.1"/>
    </source>
</evidence>
<evidence type="ECO:0000256" key="1">
    <source>
        <dbReference type="ARBA" id="ARBA00005254"/>
    </source>
</evidence>
<evidence type="ECO:0000256" key="2">
    <source>
        <dbReference type="ARBA" id="ARBA00023239"/>
    </source>
</evidence>
<gene>
    <name evidence="4" type="ORF">KV203_17705</name>
</gene>
<protein>
    <submittedName>
        <fullName evidence="4">Enoyl-CoA hydratase/isomerase family protein</fullName>
    </submittedName>
</protein>
<comment type="similarity">
    <text evidence="1">Belongs to the enoyl-CoA hydratase/isomerase family.</text>
</comment>
<dbReference type="InterPro" id="IPR014748">
    <property type="entry name" value="Enoyl-CoA_hydra_C"/>
</dbReference>
<dbReference type="InterPro" id="IPR029045">
    <property type="entry name" value="ClpP/crotonase-like_dom_sf"/>
</dbReference>
<dbReference type="PANTHER" id="PTHR11941:SF133">
    <property type="entry name" value="1,2-EPOXYPHENYLACETYL-COA ISOMERASE"/>
    <property type="match status" value="1"/>
</dbReference>
<accession>A0ABX8S7A1</accession>
<dbReference type="SUPFAM" id="SSF52096">
    <property type="entry name" value="ClpP/crotonase"/>
    <property type="match status" value="1"/>
</dbReference>
<evidence type="ECO:0000313" key="5">
    <source>
        <dbReference type="Proteomes" id="UP000887023"/>
    </source>
</evidence>
<evidence type="ECO:0000256" key="3">
    <source>
        <dbReference type="SAM" id="MobiDB-lite"/>
    </source>
</evidence>
<name>A0ABX8S7A1_9ACTN</name>
<sequence>MSSEVQVDVTDRVALLTLNRPAQQNAMTPTMADALGGALHRCDLEDAVRAVVITGTPPAFCAGTNLTGRGRKPDPKAVSITVEPAPWRVRKPVIAAVNGHAVGFGLALALQCDLRYVADDAIYGLVQTRRGVLADGYVHWTLPRLIGVARAAELMLTGRSFDGTEAQALGLANLSLSADEVLPTALAVARDIATGTAPLATALSKRLLWAALDMSPDAVGRLEQDLRRHLSQMPDAGEGVAAYLDRRMPDWHDSVTTNWPAGPWDGPQQTGSIGS</sequence>
<keyword evidence="5" id="KW-1185">Reference proteome</keyword>
<dbReference type="CDD" id="cd06558">
    <property type="entry name" value="crotonase-like"/>
    <property type="match status" value="1"/>
</dbReference>
<dbReference type="Gene3D" id="3.90.226.10">
    <property type="entry name" value="2-enoyl-CoA Hydratase, Chain A, domain 1"/>
    <property type="match status" value="1"/>
</dbReference>
<reference evidence="4" key="1">
    <citation type="submission" date="2021-07" db="EMBL/GenBank/DDBJ databases">
        <title>Candidatus Kaistella beijingensis sp. nov. isolated from a municipal wastewater treatment plant is involved in sludge foaming.</title>
        <authorList>
            <person name="Song Y."/>
            <person name="Liu S.-J."/>
        </authorList>
    </citation>
    <scope>NUCLEOTIDE SEQUENCE</scope>
    <source>
        <strain evidence="4">DSM 43998</strain>
    </source>
</reference>
<dbReference type="Gene3D" id="1.10.12.10">
    <property type="entry name" value="Lyase 2-enoyl-coa Hydratase, Chain A, domain 2"/>
    <property type="match status" value="1"/>
</dbReference>
<dbReference type="Proteomes" id="UP000887023">
    <property type="component" value="Chromosome"/>
</dbReference>
<organism evidence="4 5">
    <name type="scientific">Skermania pinensis</name>
    <dbReference type="NCBI Taxonomy" id="39122"/>
    <lineage>
        <taxon>Bacteria</taxon>
        <taxon>Bacillati</taxon>
        <taxon>Actinomycetota</taxon>
        <taxon>Actinomycetes</taxon>
        <taxon>Mycobacteriales</taxon>
        <taxon>Gordoniaceae</taxon>
        <taxon>Skermania</taxon>
    </lineage>
</organism>
<feature type="region of interest" description="Disordered" evidence="3">
    <location>
        <begin position="255"/>
        <end position="275"/>
    </location>
</feature>
<proteinExistence type="inferred from homology"/>
<dbReference type="EMBL" id="CP079105">
    <property type="protein sequence ID" value="QXQ13618.1"/>
    <property type="molecule type" value="Genomic_DNA"/>
</dbReference>
<keyword evidence="2" id="KW-0456">Lyase</keyword>
<dbReference type="RefSeq" id="WP_066469548.1">
    <property type="nucleotide sequence ID" value="NZ_CBCRUZ010000005.1"/>
</dbReference>